<protein>
    <recommendedName>
        <fullName evidence="6">Lipoprotein</fullName>
    </recommendedName>
</protein>
<evidence type="ECO:0000313" key="8">
    <source>
        <dbReference type="Proteomes" id="UP000621436"/>
    </source>
</evidence>
<evidence type="ECO:0000256" key="6">
    <source>
        <dbReference type="PIRNR" id="PIRNR002854"/>
    </source>
</evidence>
<evidence type="ECO:0000256" key="5">
    <source>
        <dbReference type="ARBA" id="ARBA00023288"/>
    </source>
</evidence>
<dbReference type="AlphaFoldDB" id="A0A931ASK2"/>
<dbReference type="PANTHER" id="PTHR30429">
    <property type="entry name" value="D-METHIONINE-BINDING LIPOPROTEIN METQ"/>
    <property type="match status" value="1"/>
</dbReference>
<dbReference type="GO" id="GO:0016020">
    <property type="term" value="C:membrane"/>
    <property type="evidence" value="ECO:0007669"/>
    <property type="project" value="UniProtKB-SubCell"/>
</dbReference>
<accession>A0A931ASK2</accession>
<dbReference type="Pfam" id="PF03180">
    <property type="entry name" value="Lipoprotein_9"/>
    <property type="match status" value="1"/>
</dbReference>
<evidence type="ECO:0000313" key="7">
    <source>
        <dbReference type="EMBL" id="MBF8435849.1"/>
    </source>
</evidence>
<comment type="subcellular location">
    <subcellularLocation>
        <location evidence="1">Membrane</location>
        <topology evidence="1">Lipid-anchor</topology>
    </subcellularLocation>
</comment>
<dbReference type="PANTHER" id="PTHR30429:SF0">
    <property type="entry name" value="METHIONINE-BINDING LIPOPROTEIN METQ"/>
    <property type="match status" value="1"/>
</dbReference>
<proteinExistence type="inferred from homology"/>
<dbReference type="InterPro" id="IPR004872">
    <property type="entry name" value="Lipoprotein_NlpA"/>
</dbReference>
<dbReference type="PIRSF" id="PIRSF002854">
    <property type="entry name" value="MetQ"/>
    <property type="match status" value="1"/>
</dbReference>
<dbReference type="EMBL" id="JADPIE010000001">
    <property type="protein sequence ID" value="MBF8435849.1"/>
    <property type="molecule type" value="Genomic_DNA"/>
</dbReference>
<comment type="caution">
    <text evidence="7">The sequence shown here is derived from an EMBL/GenBank/DDBJ whole genome shotgun (WGS) entry which is preliminary data.</text>
</comment>
<keyword evidence="2" id="KW-0732">Signal</keyword>
<keyword evidence="8" id="KW-1185">Reference proteome</keyword>
<sequence length="269" mass="29699">MIKKIIAVFVLIGLVIGGSQLVINNNVRANEVLEVGATPLPHAELLEQVRPVLLEQGIELEIVEFTDYVAPNLALDDGSIDLNFFQHEPYLNQFSSDHGLDLVSVGAIHVEPIGLYSNNYNDIDDLSEGALIGIPNDPSNEGRALILLHNEGLIELEDPEDLNATPLDIVDNPLNLEFRELEAALLPRSLDDLDGAVINTNYALEADLNPLEDSLIIEGDESPYSNVLVVRAEDEEDDDRIQALLEVLQSEEIREFILEEYEGSVVPVF</sequence>
<comment type="similarity">
    <text evidence="6">Belongs to the nlpA lipoprotein family.</text>
</comment>
<evidence type="ECO:0000256" key="1">
    <source>
        <dbReference type="ARBA" id="ARBA00004635"/>
    </source>
</evidence>
<dbReference type="CDD" id="cd13597">
    <property type="entry name" value="PBP2_lipoprotein_Tp32"/>
    <property type="match status" value="1"/>
</dbReference>
<reference evidence="7" key="1">
    <citation type="submission" date="2020-11" db="EMBL/GenBank/DDBJ databases">
        <title>Halonatronomonas betainensis gen. nov., sp. nov. a novel haloalkaliphilic representative of the family Halanaerobiacae capable of betaine degradation.</title>
        <authorList>
            <person name="Boltyanskaya Y."/>
            <person name="Kevbrin V."/>
            <person name="Detkova E."/>
            <person name="Grouzdev D.S."/>
            <person name="Koziaeva V."/>
            <person name="Zhilina T."/>
        </authorList>
    </citation>
    <scope>NUCLEOTIDE SEQUENCE</scope>
    <source>
        <strain evidence="7">Z-7014</strain>
    </source>
</reference>
<keyword evidence="5 6" id="KW-0449">Lipoprotein</keyword>
<keyword evidence="4" id="KW-0564">Palmitate</keyword>
<keyword evidence="3" id="KW-0472">Membrane</keyword>
<dbReference type="RefSeq" id="WP_270452533.1">
    <property type="nucleotide sequence ID" value="NZ_JADPIE010000001.1"/>
</dbReference>
<evidence type="ECO:0000256" key="4">
    <source>
        <dbReference type="ARBA" id="ARBA00023139"/>
    </source>
</evidence>
<dbReference type="Proteomes" id="UP000621436">
    <property type="component" value="Unassembled WGS sequence"/>
</dbReference>
<dbReference type="SUPFAM" id="SSF53850">
    <property type="entry name" value="Periplasmic binding protein-like II"/>
    <property type="match status" value="1"/>
</dbReference>
<organism evidence="7 8">
    <name type="scientific">Halonatronomonas betaini</name>
    <dbReference type="NCBI Taxonomy" id="2778430"/>
    <lineage>
        <taxon>Bacteria</taxon>
        <taxon>Bacillati</taxon>
        <taxon>Bacillota</taxon>
        <taxon>Clostridia</taxon>
        <taxon>Halanaerobiales</taxon>
        <taxon>Halarsenatibacteraceae</taxon>
        <taxon>Halonatronomonas</taxon>
    </lineage>
</organism>
<evidence type="ECO:0000256" key="2">
    <source>
        <dbReference type="ARBA" id="ARBA00022729"/>
    </source>
</evidence>
<dbReference type="Gene3D" id="3.40.190.10">
    <property type="entry name" value="Periplasmic binding protein-like II"/>
    <property type="match status" value="2"/>
</dbReference>
<name>A0A931ASK2_9FIRM</name>
<evidence type="ECO:0000256" key="3">
    <source>
        <dbReference type="ARBA" id="ARBA00023136"/>
    </source>
</evidence>
<gene>
    <name evidence="7" type="ORF">I0Q91_02045</name>
</gene>